<reference evidence="1" key="1">
    <citation type="submission" date="2023-08" db="EMBL/GenBank/DDBJ databases">
        <title>A de novo genome assembly of Solanum verrucosum Schlechtendal, a Mexican diploid species geographically isolated from the other diploid A-genome species in potato relatives.</title>
        <authorList>
            <person name="Hosaka K."/>
        </authorList>
    </citation>
    <scope>NUCLEOTIDE SEQUENCE</scope>
    <source>
        <tissue evidence="1">Young leaves</tissue>
    </source>
</reference>
<dbReference type="AlphaFoldDB" id="A0AAF0ZPG6"/>
<evidence type="ECO:0000313" key="1">
    <source>
        <dbReference type="EMBL" id="WMV45048.1"/>
    </source>
</evidence>
<proteinExistence type="predicted"/>
<dbReference type="Proteomes" id="UP001234989">
    <property type="component" value="Chromosome 9"/>
</dbReference>
<name>A0AAF0ZPG6_SOLVR</name>
<sequence>MIFCKANATFVRRVMEALVHFSGVTGLVANMEKSSIFMQGRFNNIGGLKRNLRESPNILFFFIIYTLI</sequence>
<keyword evidence="2" id="KW-1185">Reference proteome</keyword>
<accession>A0AAF0ZPG6</accession>
<dbReference type="EMBL" id="CP133620">
    <property type="protein sequence ID" value="WMV45048.1"/>
    <property type="molecule type" value="Genomic_DNA"/>
</dbReference>
<gene>
    <name evidence="1" type="ORF">MTR67_038433</name>
</gene>
<organism evidence="1 2">
    <name type="scientific">Solanum verrucosum</name>
    <dbReference type="NCBI Taxonomy" id="315347"/>
    <lineage>
        <taxon>Eukaryota</taxon>
        <taxon>Viridiplantae</taxon>
        <taxon>Streptophyta</taxon>
        <taxon>Embryophyta</taxon>
        <taxon>Tracheophyta</taxon>
        <taxon>Spermatophyta</taxon>
        <taxon>Magnoliopsida</taxon>
        <taxon>eudicotyledons</taxon>
        <taxon>Gunneridae</taxon>
        <taxon>Pentapetalae</taxon>
        <taxon>asterids</taxon>
        <taxon>lamiids</taxon>
        <taxon>Solanales</taxon>
        <taxon>Solanaceae</taxon>
        <taxon>Solanoideae</taxon>
        <taxon>Solaneae</taxon>
        <taxon>Solanum</taxon>
    </lineage>
</organism>
<protein>
    <submittedName>
        <fullName evidence="1">Uncharacterized protein</fullName>
    </submittedName>
</protein>
<evidence type="ECO:0000313" key="2">
    <source>
        <dbReference type="Proteomes" id="UP001234989"/>
    </source>
</evidence>